<dbReference type="EMBL" id="UINC01089646">
    <property type="protein sequence ID" value="SVC40912.1"/>
    <property type="molecule type" value="Genomic_DNA"/>
</dbReference>
<sequence length="24" mass="2692">MDPVSPAIDLDPCMITTTNLRIKF</sequence>
<reference evidence="1" key="1">
    <citation type="submission" date="2018-05" db="EMBL/GenBank/DDBJ databases">
        <authorList>
            <person name="Lanie J.A."/>
            <person name="Ng W.-L."/>
            <person name="Kazmierczak K.M."/>
            <person name="Andrzejewski T.M."/>
            <person name="Davidsen T.M."/>
            <person name="Wayne K.J."/>
            <person name="Tettelin H."/>
            <person name="Glass J.I."/>
            <person name="Rusch D."/>
            <person name="Podicherti R."/>
            <person name="Tsui H.-C.T."/>
            <person name="Winkler M.E."/>
        </authorList>
    </citation>
    <scope>NUCLEOTIDE SEQUENCE</scope>
</reference>
<accession>A0A382M0K9</accession>
<protein>
    <submittedName>
        <fullName evidence="1">Uncharacterized protein</fullName>
    </submittedName>
</protein>
<name>A0A382M0K9_9ZZZZ</name>
<proteinExistence type="predicted"/>
<gene>
    <name evidence="1" type="ORF">METZ01_LOCUS293766</name>
</gene>
<dbReference type="AlphaFoldDB" id="A0A382M0K9"/>
<organism evidence="1">
    <name type="scientific">marine metagenome</name>
    <dbReference type="NCBI Taxonomy" id="408172"/>
    <lineage>
        <taxon>unclassified sequences</taxon>
        <taxon>metagenomes</taxon>
        <taxon>ecological metagenomes</taxon>
    </lineage>
</organism>
<evidence type="ECO:0000313" key="1">
    <source>
        <dbReference type="EMBL" id="SVC40912.1"/>
    </source>
</evidence>